<dbReference type="PANTHER" id="PTHR31342:SF4">
    <property type="entry name" value="ACTIN BINDING PROTEIN FAMILY"/>
    <property type="match status" value="1"/>
</dbReference>
<feature type="compositionally biased region" description="Polar residues" evidence="3">
    <location>
        <begin position="553"/>
        <end position="565"/>
    </location>
</feature>
<feature type="transmembrane region" description="Helical" evidence="4">
    <location>
        <begin position="16"/>
        <end position="36"/>
    </location>
</feature>
<feature type="coiled-coil region" evidence="2">
    <location>
        <begin position="217"/>
        <end position="377"/>
    </location>
</feature>
<evidence type="ECO:0000313" key="5">
    <source>
        <dbReference type="EMBL" id="DAD48897.1"/>
    </source>
</evidence>
<keyword evidence="4" id="KW-0812">Transmembrane</keyword>
<dbReference type="PANTHER" id="PTHR31342">
    <property type="entry name" value="PROTEIN CHUP1, CHLOROPLASTIC"/>
    <property type="match status" value="1"/>
</dbReference>
<keyword evidence="4" id="KW-0472">Membrane</keyword>
<keyword evidence="1 2" id="KW-0175">Coiled coil</keyword>
<feature type="region of interest" description="Disordered" evidence="3">
    <location>
        <begin position="553"/>
        <end position="593"/>
    </location>
</feature>
<evidence type="ECO:0000256" key="1">
    <source>
        <dbReference type="ARBA" id="ARBA00023054"/>
    </source>
</evidence>
<feature type="compositionally biased region" description="Basic and acidic residues" evidence="3">
    <location>
        <begin position="567"/>
        <end position="576"/>
    </location>
</feature>
<keyword evidence="6" id="KW-1185">Reference proteome</keyword>
<name>A0A822ZVJ1_NELNU</name>
<reference evidence="5 6" key="1">
    <citation type="journal article" date="2020" name="Mol. Biol. Evol.">
        <title>Distinct Expression and Methylation Patterns for Genes with Different Fates following a Single Whole-Genome Duplication in Flowering Plants.</title>
        <authorList>
            <person name="Shi T."/>
            <person name="Rahmani R.S."/>
            <person name="Gugger P.F."/>
            <person name="Wang M."/>
            <person name="Li H."/>
            <person name="Zhang Y."/>
            <person name="Li Z."/>
            <person name="Wang Q."/>
            <person name="Van de Peer Y."/>
            <person name="Marchal K."/>
            <person name="Chen J."/>
        </authorList>
    </citation>
    <scope>NUCLEOTIDE SEQUENCE [LARGE SCALE GENOMIC DNA]</scope>
    <source>
        <tissue evidence="5">Leaf</tissue>
    </source>
</reference>
<evidence type="ECO:0000256" key="2">
    <source>
        <dbReference type="SAM" id="Coils"/>
    </source>
</evidence>
<evidence type="ECO:0000256" key="4">
    <source>
        <dbReference type="SAM" id="Phobius"/>
    </source>
</evidence>
<accession>A0A822ZVJ1</accession>
<dbReference type="EMBL" id="DUZY01000008">
    <property type="protein sequence ID" value="DAD48897.1"/>
    <property type="molecule type" value="Genomic_DNA"/>
</dbReference>
<keyword evidence="4" id="KW-1133">Transmembrane helix</keyword>
<organism evidence="5 6">
    <name type="scientific">Nelumbo nucifera</name>
    <name type="common">Sacred lotus</name>
    <dbReference type="NCBI Taxonomy" id="4432"/>
    <lineage>
        <taxon>Eukaryota</taxon>
        <taxon>Viridiplantae</taxon>
        <taxon>Streptophyta</taxon>
        <taxon>Embryophyta</taxon>
        <taxon>Tracheophyta</taxon>
        <taxon>Spermatophyta</taxon>
        <taxon>Magnoliopsida</taxon>
        <taxon>Proteales</taxon>
        <taxon>Nelumbonaceae</taxon>
        <taxon>Nelumbo</taxon>
    </lineage>
</organism>
<gene>
    <name evidence="5" type="ORF">HUJ06_018834</name>
</gene>
<sequence length="668" mass="75979">MLTHMMMEDKTNIRPLVLKFGLALVISFAGFLYSRIRTTRRICCSCAPPLPPALGDSSKVHSDGKAGLKVDIRSVQATPHSCSHASIVFQNYEMASHQKITSDNYIVSLSPRSKHPGDEGVLLPEFNELVLKEFDLTAYSNSGISPRKDVETSMEFKKAADKDETEQEILNLKNMVRFLHERERNHEIQLLEYCGLREQETVVMDLQNRLKINNMEVRFLDLKIESLQADKRRLELQVADYTRVTADLESAREKIKLMKRKIRSISEQSREQLYILQKKVAYLEDQERMAVNNDAVIQEKLQRLKELEDELVQLKEANLRLHSENSELASKLKSTDQILASYVLEKPAETEAMREDNNQLRKQNSDLTNELERLQTDHFADVEELVYLRWVNACLRFELRNYQPPPGKMVARDLSKTMSPRSQERAKELILEYANSEGIGGKGVVTDIDSELCRSSSQASIADCSEFSCDTQPSTKSHTSTKRKFLRKLKKLVVGKKGNNSSDRPTSSSSTTSDRNLTTITSSAFMRSPAPSTTSEDMMGIYSFDTLSPCRLSSSNSATSYTVTAVTEERNEERSEVTPSRSRSRSSLDTERSRTLSLDDVEFVRRMRNSTHEETSYKGIVPSDEDRARGFAPNYTLLHHDQDDALDKLELMKFAEVLKASRGTMFLG</sequence>
<dbReference type="Proteomes" id="UP000607653">
    <property type="component" value="Unassembled WGS sequence"/>
</dbReference>
<dbReference type="AlphaFoldDB" id="A0A822ZVJ1"/>
<feature type="compositionally biased region" description="Polar residues" evidence="3">
    <location>
        <begin position="520"/>
        <end position="536"/>
    </location>
</feature>
<comment type="caution">
    <text evidence="5">The sequence shown here is derived from an EMBL/GenBank/DDBJ whole genome shotgun (WGS) entry which is preliminary data.</text>
</comment>
<dbReference type="InterPro" id="IPR040265">
    <property type="entry name" value="CHUP1/IPGA1-like"/>
</dbReference>
<evidence type="ECO:0000313" key="6">
    <source>
        <dbReference type="Proteomes" id="UP000607653"/>
    </source>
</evidence>
<protein>
    <recommendedName>
        <fullName evidence="7">Protein CHUP1, chloroplastic</fullName>
    </recommendedName>
</protein>
<evidence type="ECO:0008006" key="7">
    <source>
        <dbReference type="Google" id="ProtNLM"/>
    </source>
</evidence>
<feature type="compositionally biased region" description="Low complexity" evidence="3">
    <location>
        <begin position="495"/>
        <end position="519"/>
    </location>
</feature>
<proteinExistence type="predicted"/>
<feature type="region of interest" description="Disordered" evidence="3">
    <location>
        <begin position="494"/>
        <end position="537"/>
    </location>
</feature>
<evidence type="ECO:0000256" key="3">
    <source>
        <dbReference type="SAM" id="MobiDB-lite"/>
    </source>
</evidence>